<accession>A0AAQ3P4S0</accession>
<protein>
    <submittedName>
        <fullName evidence="1">Uncharacterized protein</fullName>
    </submittedName>
</protein>
<dbReference type="EMBL" id="CP144699">
    <property type="protein sequence ID" value="WVZ21600.1"/>
    <property type="molecule type" value="Genomic_DNA"/>
</dbReference>
<gene>
    <name evidence="1" type="ORF">V8G54_008922</name>
</gene>
<organism evidence="1 2">
    <name type="scientific">Vigna mungo</name>
    <name type="common">Black gram</name>
    <name type="synonym">Phaseolus mungo</name>
    <dbReference type="NCBI Taxonomy" id="3915"/>
    <lineage>
        <taxon>Eukaryota</taxon>
        <taxon>Viridiplantae</taxon>
        <taxon>Streptophyta</taxon>
        <taxon>Embryophyta</taxon>
        <taxon>Tracheophyta</taxon>
        <taxon>Spermatophyta</taxon>
        <taxon>Magnoliopsida</taxon>
        <taxon>eudicotyledons</taxon>
        <taxon>Gunneridae</taxon>
        <taxon>Pentapetalae</taxon>
        <taxon>rosids</taxon>
        <taxon>fabids</taxon>
        <taxon>Fabales</taxon>
        <taxon>Fabaceae</taxon>
        <taxon>Papilionoideae</taxon>
        <taxon>50 kb inversion clade</taxon>
        <taxon>NPAAA clade</taxon>
        <taxon>indigoferoid/millettioid clade</taxon>
        <taxon>Phaseoleae</taxon>
        <taxon>Vigna</taxon>
    </lineage>
</organism>
<name>A0AAQ3P4S0_VIGMU</name>
<evidence type="ECO:0000313" key="2">
    <source>
        <dbReference type="Proteomes" id="UP001374535"/>
    </source>
</evidence>
<dbReference type="Proteomes" id="UP001374535">
    <property type="component" value="Chromosome 2"/>
</dbReference>
<proteinExistence type="predicted"/>
<evidence type="ECO:0000313" key="1">
    <source>
        <dbReference type="EMBL" id="WVZ21600.1"/>
    </source>
</evidence>
<reference evidence="1 2" key="1">
    <citation type="journal article" date="2023" name="Life. Sci Alliance">
        <title>Evolutionary insights into 3D genome organization and epigenetic landscape of Vigna mungo.</title>
        <authorList>
            <person name="Junaid A."/>
            <person name="Singh B."/>
            <person name="Bhatia S."/>
        </authorList>
    </citation>
    <scope>NUCLEOTIDE SEQUENCE [LARGE SCALE GENOMIC DNA]</scope>
    <source>
        <strain evidence="1">Urdbean</strain>
    </source>
</reference>
<dbReference type="AlphaFoldDB" id="A0AAQ3P4S0"/>
<sequence>MVYCCNPVSWLTSVDKTTRFFPSLEVMKSTMDSSEVAQYFSSPLILVSSHSLRVFFTTLASSDSGLMENLMKTSFTLLDEKGIESATWRGKKVTWLKLGVKCRSIFVP</sequence>
<keyword evidence="2" id="KW-1185">Reference proteome</keyword>